<dbReference type="InParanoid" id="A0A0C3DJ02"/>
<accession>A0A0C3DJ02</accession>
<reference evidence="2" key="2">
    <citation type="submission" date="2015-01" db="EMBL/GenBank/DDBJ databases">
        <title>Evolutionary Origins and Diversification of the Mycorrhizal Mutualists.</title>
        <authorList>
            <consortium name="DOE Joint Genome Institute"/>
            <consortium name="Mycorrhizal Genomics Consortium"/>
            <person name="Kohler A."/>
            <person name="Kuo A."/>
            <person name="Nagy L.G."/>
            <person name="Floudas D."/>
            <person name="Copeland A."/>
            <person name="Barry K.W."/>
            <person name="Cichocki N."/>
            <person name="Veneault-Fourrey C."/>
            <person name="LaButti K."/>
            <person name="Lindquist E.A."/>
            <person name="Lipzen A."/>
            <person name="Lundell T."/>
            <person name="Morin E."/>
            <person name="Murat C."/>
            <person name="Riley R."/>
            <person name="Ohm R."/>
            <person name="Sun H."/>
            <person name="Tunlid A."/>
            <person name="Henrissat B."/>
            <person name="Grigoriev I.V."/>
            <person name="Hibbett D.S."/>
            <person name="Martin F."/>
        </authorList>
    </citation>
    <scope>NUCLEOTIDE SEQUENCE [LARGE SCALE GENOMIC DNA]</scope>
    <source>
        <strain evidence="2">Foug A</strain>
    </source>
</reference>
<keyword evidence="2" id="KW-1185">Reference proteome</keyword>
<evidence type="ECO:0000313" key="2">
    <source>
        <dbReference type="Proteomes" id="UP000053989"/>
    </source>
</evidence>
<gene>
    <name evidence="1" type="ORF">SCLCIDRAFT_247757</name>
</gene>
<dbReference type="EMBL" id="KN822119">
    <property type="protein sequence ID" value="KIM56309.1"/>
    <property type="molecule type" value="Genomic_DNA"/>
</dbReference>
<dbReference type="AlphaFoldDB" id="A0A0C3DJ02"/>
<dbReference type="HOGENOM" id="CLU_1807345_0_0_1"/>
<name>A0A0C3DJ02_9AGAM</name>
<sequence>MYGEWVAEWWAEFNMEAKLEAAFEGHAITSNVSAIAALSPVVYKVRLRHCDWNVRFFSTIMVSTRSACFWSRQLQQSNYQGLSVAVVSQVNSVGLDAYIEEDAAIYLTSPRISIRLSCSRPRVIPRLRLRVGRNYCRPSLLAL</sequence>
<organism evidence="1 2">
    <name type="scientific">Scleroderma citrinum Foug A</name>
    <dbReference type="NCBI Taxonomy" id="1036808"/>
    <lineage>
        <taxon>Eukaryota</taxon>
        <taxon>Fungi</taxon>
        <taxon>Dikarya</taxon>
        <taxon>Basidiomycota</taxon>
        <taxon>Agaricomycotina</taxon>
        <taxon>Agaricomycetes</taxon>
        <taxon>Agaricomycetidae</taxon>
        <taxon>Boletales</taxon>
        <taxon>Sclerodermatineae</taxon>
        <taxon>Sclerodermataceae</taxon>
        <taxon>Scleroderma</taxon>
    </lineage>
</organism>
<protein>
    <submittedName>
        <fullName evidence="1">Uncharacterized protein</fullName>
    </submittedName>
</protein>
<reference evidence="1 2" key="1">
    <citation type="submission" date="2014-04" db="EMBL/GenBank/DDBJ databases">
        <authorList>
            <consortium name="DOE Joint Genome Institute"/>
            <person name="Kuo A."/>
            <person name="Kohler A."/>
            <person name="Nagy L.G."/>
            <person name="Floudas D."/>
            <person name="Copeland A."/>
            <person name="Barry K.W."/>
            <person name="Cichocki N."/>
            <person name="Veneault-Fourrey C."/>
            <person name="LaButti K."/>
            <person name="Lindquist E.A."/>
            <person name="Lipzen A."/>
            <person name="Lundell T."/>
            <person name="Morin E."/>
            <person name="Murat C."/>
            <person name="Sun H."/>
            <person name="Tunlid A."/>
            <person name="Henrissat B."/>
            <person name="Grigoriev I.V."/>
            <person name="Hibbett D.S."/>
            <person name="Martin F."/>
            <person name="Nordberg H.P."/>
            <person name="Cantor M.N."/>
            <person name="Hua S.X."/>
        </authorList>
    </citation>
    <scope>NUCLEOTIDE SEQUENCE [LARGE SCALE GENOMIC DNA]</scope>
    <source>
        <strain evidence="1 2">Foug A</strain>
    </source>
</reference>
<proteinExistence type="predicted"/>
<evidence type="ECO:0000313" key="1">
    <source>
        <dbReference type="EMBL" id="KIM56309.1"/>
    </source>
</evidence>
<dbReference type="Proteomes" id="UP000053989">
    <property type="component" value="Unassembled WGS sequence"/>
</dbReference>